<dbReference type="PROSITE" id="PS51733">
    <property type="entry name" value="BPL_LPL_CATALYTIC"/>
    <property type="match status" value="1"/>
</dbReference>
<dbReference type="SUPFAM" id="SSF55681">
    <property type="entry name" value="Class II aaRS and biotin synthetases"/>
    <property type="match status" value="1"/>
</dbReference>
<dbReference type="Pfam" id="PF02237">
    <property type="entry name" value="BPL_C"/>
    <property type="match status" value="1"/>
</dbReference>
<keyword evidence="5" id="KW-0804">Transcription</keyword>
<keyword evidence="4 5" id="KW-0092">Biotin</keyword>
<dbReference type="InterPro" id="IPR036388">
    <property type="entry name" value="WH-like_DNA-bd_sf"/>
</dbReference>
<dbReference type="Pfam" id="PF03099">
    <property type="entry name" value="BPL_LplA_LipB"/>
    <property type="match status" value="1"/>
</dbReference>
<dbReference type="GO" id="GO:0006355">
    <property type="term" value="P:regulation of DNA-templated transcription"/>
    <property type="evidence" value="ECO:0007669"/>
    <property type="project" value="UniProtKB-UniRule"/>
</dbReference>
<dbReference type="KEGG" id="hcv:FTV88_2667"/>
<dbReference type="InterPro" id="IPR003142">
    <property type="entry name" value="BPL_C"/>
</dbReference>
<dbReference type="HAMAP" id="MF_00978">
    <property type="entry name" value="Bifunct_BirA"/>
    <property type="match status" value="1"/>
</dbReference>
<feature type="DNA-binding region" description="H-T-H motif" evidence="5">
    <location>
        <begin position="19"/>
        <end position="38"/>
    </location>
</feature>
<accession>A0A5Q2N925</accession>
<dbReference type="RefSeq" id="WP_153725871.1">
    <property type="nucleotide sequence ID" value="NZ_CP045875.1"/>
</dbReference>
<dbReference type="CDD" id="cd16442">
    <property type="entry name" value="BPL"/>
    <property type="match status" value="1"/>
</dbReference>
<dbReference type="GO" id="GO:0005524">
    <property type="term" value="F:ATP binding"/>
    <property type="evidence" value="ECO:0007669"/>
    <property type="project" value="UniProtKB-UniRule"/>
</dbReference>
<dbReference type="AlphaFoldDB" id="A0A5Q2N925"/>
<dbReference type="Gene3D" id="2.30.30.100">
    <property type="match status" value="1"/>
</dbReference>
<dbReference type="PANTHER" id="PTHR12835">
    <property type="entry name" value="BIOTIN PROTEIN LIGASE"/>
    <property type="match status" value="1"/>
</dbReference>
<keyword evidence="5" id="KW-0678">Repressor</keyword>
<dbReference type="GO" id="GO:0009249">
    <property type="term" value="P:protein lipoylation"/>
    <property type="evidence" value="ECO:0007669"/>
    <property type="project" value="UniProtKB-ARBA"/>
</dbReference>
<dbReference type="OrthoDB" id="9807064at2"/>
<keyword evidence="8" id="KW-1185">Reference proteome</keyword>
<feature type="binding site" evidence="5">
    <location>
        <position position="184"/>
    </location>
    <ligand>
        <name>biotin</name>
        <dbReference type="ChEBI" id="CHEBI:57586"/>
    </ligand>
</feature>
<name>A0A5Q2N925_9FIRM</name>
<dbReference type="InterPro" id="IPR030855">
    <property type="entry name" value="Bifunct_BirA"/>
</dbReference>
<evidence type="ECO:0000256" key="3">
    <source>
        <dbReference type="ARBA" id="ARBA00022840"/>
    </source>
</evidence>
<dbReference type="SUPFAM" id="SSF50037">
    <property type="entry name" value="C-terminal domain of transcriptional repressors"/>
    <property type="match status" value="1"/>
</dbReference>
<proteinExistence type="inferred from homology"/>
<evidence type="ECO:0000259" key="6">
    <source>
        <dbReference type="PROSITE" id="PS51733"/>
    </source>
</evidence>
<dbReference type="Gene3D" id="3.30.930.10">
    <property type="entry name" value="Bira Bifunctional Protein, Domain 2"/>
    <property type="match status" value="1"/>
</dbReference>
<dbReference type="GO" id="GO:0003677">
    <property type="term" value="F:DNA binding"/>
    <property type="evidence" value="ECO:0007669"/>
    <property type="project" value="UniProtKB-UniRule"/>
</dbReference>
<dbReference type="InterPro" id="IPR045864">
    <property type="entry name" value="aa-tRNA-synth_II/BPL/LPL"/>
</dbReference>
<evidence type="ECO:0000256" key="1">
    <source>
        <dbReference type="ARBA" id="ARBA00022598"/>
    </source>
</evidence>
<comment type="function">
    <text evidence="5">Acts both as a biotin--[acetyl-CoA-carboxylase] ligase and a repressor.</text>
</comment>
<dbReference type="InterPro" id="IPR011991">
    <property type="entry name" value="ArsR-like_HTH"/>
</dbReference>
<comment type="similarity">
    <text evidence="5">Belongs to the biotin--protein ligase family.</text>
</comment>
<sequence length="332" mass="37252">MAKQEILKALKEASSYISGEEISRSLGMSRSAVWKHIRSLRQEGYQIEAHTRLGYKLQKVSKYLLPEEVLPQLQTSDFGRNYHFYHSLGSSNDTAKHLAREGATEGTVVLAEEQNAGKGRLGRPWHSPAGLGLYFSLIIRPSIPLALAPQVTLLTAVSICKTLEKLDLEPTIKWPNDVLLEGKKVCGILTELSAEMDGIKYLIIGIGINVNHRLQDFPDSVAHKATSINIVSGQEIDRVLFLNKLLITLEEDYRHWLEQDFSPFRQEWLQRAAGLGEKVRVLTGTVEWTGRLEGIDDMGALLLRNEAGELQHLMSGEVTLRPEGREDYDFGH</sequence>
<feature type="domain" description="BPL/LPL catalytic" evidence="6">
    <location>
        <begin position="67"/>
        <end position="261"/>
    </location>
</feature>
<dbReference type="InterPro" id="IPR013196">
    <property type="entry name" value="HTH_11"/>
</dbReference>
<protein>
    <recommendedName>
        <fullName evidence="5">Bifunctional ligase/repressor BirA</fullName>
    </recommendedName>
    <alternativeName>
        <fullName evidence="5">Biotin--[acetyl-CoA-carboxylase] ligase</fullName>
        <ecNumber evidence="5">6.3.4.15</ecNumber>
    </alternativeName>
    <alternativeName>
        <fullName evidence="5">Biotin--protein ligase</fullName>
    </alternativeName>
    <alternativeName>
        <fullName evidence="5">Biotin-[acetyl-CoA carboxylase] synthetase</fullName>
    </alternativeName>
</protein>
<dbReference type="Proteomes" id="UP000366051">
    <property type="component" value="Chromosome"/>
</dbReference>
<dbReference type="CDD" id="cd00090">
    <property type="entry name" value="HTH_ARSR"/>
    <property type="match status" value="1"/>
</dbReference>
<keyword evidence="1 5" id="KW-0436">Ligase</keyword>
<dbReference type="GO" id="GO:0005737">
    <property type="term" value="C:cytoplasm"/>
    <property type="evidence" value="ECO:0007669"/>
    <property type="project" value="TreeGrafter"/>
</dbReference>
<dbReference type="PANTHER" id="PTHR12835:SF5">
    <property type="entry name" value="BIOTIN--PROTEIN LIGASE"/>
    <property type="match status" value="1"/>
</dbReference>
<dbReference type="EMBL" id="CP045875">
    <property type="protein sequence ID" value="QGG48760.1"/>
    <property type="molecule type" value="Genomic_DNA"/>
</dbReference>
<dbReference type="InterPro" id="IPR004143">
    <property type="entry name" value="BPL_LPL_catalytic"/>
</dbReference>
<evidence type="ECO:0000313" key="7">
    <source>
        <dbReference type="EMBL" id="QGG48760.1"/>
    </source>
</evidence>
<organism evidence="7 8">
    <name type="scientific">Heliorestis convoluta</name>
    <dbReference type="NCBI Taxonomy" id="356322"/>
    <lineage>
        <taxon>Bacteria</taxon>
        <taxon>Bacillati</taxon>
        <taxon>Bacillota</taxon>
        <taxon>Clostridia</taxon>
        <taxon>Eubacteriales</taxon>
        <taxon>Heliobacteriaceae</taxon>
        <taxon>Heliorestis</taxon>
    </lineage>
</organism>
<feature type="binding site" evidence="5">
    <location>
        <begin position="90"/>
        <end position="92"/>
    </location>
    <ligand>
        <name>biotin</name>
        <dbReference type="ChEBI" id="CHEBI:57586"/>
    </ligand>
</feature>
<reference evidence="8" key="1">
    <citation type="submission" date="2019-11" db="EMBL/GenBank/DDBJ databases">
        <title>Genome sequence of Heliorestis convoluta strain HH, an alkaliphilic and minimalistic phototrophic bacterium from a soda lake in Egypt.</title>
        <authorList>
            <person name="Dewey E.D."/>
            <person name="Stokes L.M."/>
            <person name="Burchell B.M."/>
            <person name="Shaffer K.N."/>
            <person name="Huntington A.M."/>
            <person name="Baker J.M."/>
            <person name="Nadendla S."/>
            <person name="Giglio M.G."/>
            <person name="Touchman J.W."/>
            <person name="Blankenship R.E."/>
            <person name="Madigan M.T."/>
            <person name="Sattley W.M."/>
        </authorList>
    </citation>
    <scope>NUCLEOTIDE SEQUENCE [LARGE SCALE GENOMIC DNA]</scope>
    <source>
        <strain evidence="8">HH</strain>
    </source>
</reference>
<keyword evidence="5" id="KW-0805">Transcription regulation</keyword>
<dbReference type="InterPro" id="IPR036390">
    <property type="entry name" value="WH_DNA-bd_sf"/>
</dbReference>
<dbReference type="EC" id="6.3.4.15" evidence="5"/>
<feature type="binding site" evidence="5">
    <location>
        <position position="114"/>
    </location>
    <ligand>
        <name>biotin</name>
        <dbReference type="ChEBI" id="CHEBI:57586"/>
    </ligand>
</feature>
<keyword evidence="5" id="KW-0238">DNA-binding</keyword>
<dbReference type="Pfam" id="PF08279">
    <property type="entry name" value="HTH_11"/>
    <property type="match status" value="1"/>
</dbReference>
<dbReference type="GO" id="GO:0016740">
    <property type="term" value="F:transferase activity"/>
    <property type="evidence" value="ECO:0007669"/>
    <property type="project" value="UniProtKB-ARBA"/>
</dbReference>
<dbReference type="NCBIfam" id="TIGR00121">
    <property type="entry name" value="birA_ligase"/>
    <property type="match status" value="1"/>
</dbReference>
<dbReference type="GO" id="GO:0004077">
    <property type="term" value="F:biotin--[biotin carboxyl-carrier protein] ligase activity"/>
    <property type="evidence" value="ECO:0007669"/>
    <property type="project" value="UniProtKB-UniRule"/>
</dbReference>
<dbReference type="InterPro" id="IPR004408">
    <property type="entry name" value="Biotin_CoA_COase_ligase"/>
</dbReference>
<evidence type="ECO:0000256" key="2">
    <source>
        <dbReference type="ARBA" id="ARBA00022741"/>
    </source>
</evidence>
<keyword evidence="3 5" id="KW-0067">ATP-binding</keyword>
<gene>
    <name evidence="5 7" type="primary">birA</name>
    <name evidence="7" type="ORF">FTV88_2667</name>
</gene>
<evidence type="ECO:0000256" key="4">
    <source>
        <dbReference type="ARBA" id="ARBA00023267"/>
    </source>
</evidence>
<keyword evidence="2 5" id="KW-0547">Nucleotide-binding</keyword>
<comment type="caution">
    <text evidence="5">Lacks conserved residue(s) required for the propagation of feature annotation.</text>
</comment>
<evidence type="ECO:0000256" key="5">
    <source>
        <dbReference type="HAMAP-Rule" id="MF_00978"/>
    </source>
</evidence>
<comment type="catalytic activity">
    <reaction evidence="5">
        <text>biotin + L-lysyl-[protein] + ATP = N(6)-biotinyl-L-lysyl-[protein] + AMP + diphosphate + H(+)</text>
        <dbReference type="Rhea" id="RHEA:11756"/>
        <dbReference type="Rhea" id="RHEA-COMP:9752"/>
        <dbReference type="Rhea" id="RHEA-COMP:10505"/>
        <dbReference type="ChEBI" id="CHEBI:15378"/>
        <dbReference type="ChEBI" id="CHEBI:29969"/>
        <dbReference type="ChEBI" id="CHEBI:30616"/>
        <dbReference type="ChEBI" id="CHEBI:33019"/>
        <dbReference type="ChEBI" id="CHEBI:57586"/>
        <dbReference type="ChEBI" id="CHEBI:83144"/>
        <dbReference type="ChEBI" id="CHEBI:456215"/>
        <dbReference type="EC" id="6.3.4.15"/>
    </reaction>
</comment>
<dbReference type="SUPFAM" id="SSF46785">
    <property type="entry name" value="Winged helix' DNA-binding domain"/>
    <property type="match status" value="1"/>
</dbReference>
<dbReference type="InterPro" id="IPR008988">
    <property type="entry name" value="Transcriptional_repressor_C"/>
</dbReference>
<dbReference type="Gene3D" id="1.10.10.10">
    <property type="entry name" value="Winged helix-like DNA-binding domain superfamily/Winged helix DNA-binding domain"/>
    <property type="match status" value="1"/>
</dbReference>
<evidence type="ECO:0000313" key="8">
    <source>
        <dbReference type="Proteomes" id="UP000366051"/>
    </source>
</evidence>